<name>A0A8J7F0I5_9CYAN</name>
<dbReference type="EMBL" id="JADEWL010000035">
    <property type="protein sequence ID" value="MBE9213538.1"/>
    <property type="molecule type" value="Genomic_DNA"/>
</dbReference>
<reference evidence="2" key="1">
    <citation type="submission" date="2020-10" db="EMBL/GenBank/DDBJ databases">
        <authorList>
            <person name="Castelo-Branco R."/>
            <person name="Eusebio N."/>
            <person name="Adriana R."/>
            <person name="Vieira A."/>
            <person name="Brugerolle De Fraissinette N."/>
            <person name="Rezende De Castro R."/>
            <person name="Schneider M.P."/>
            <person name="Vasconcelos V."/>
            <person name="Leao P.N."/>
        </authorList>
    </citation>
    <scope>NUCLEOTIDE SEQUENCE</scope>
    <source>
        <strain evidence="2">LEGE 06105</strain>
    </source>
</reference>
<comment type="caution">
    <text evidence="2">The sequence shown here is derived from an EMBL/GenBank/DDBJ whole genome shotgun (WGS) entry which is preliminary data.</text>
</comment>
<dbReference type="SUPFAM" id="SSF55729">
    <property type="entry name" value="Acyl-CoA N-acyltransferases (Nat)"/>
    <property type="match status" value="1"/>
</dbReference>
<protein>
    <submittedName>
        <fullName evidence="2">GNAT family N-acetyltransferase</fullName>
    </submittedName>
</protein>
<dbReference type="Proteomes" id="UP000620559">
    <property type="component" value="Unassembled WGS sequence"/>
</dbReference>
<dbReference type="AlphaFoldDB" id="A0A8J7F0I5"/>
<dbReference type="PROSITE" id="PS51186">
    <property type="entry name" value="GNAT"/>
    <property type="match status" value="1"/>
</dbReference>
<evidence type="ECO:0000259" key="1">
    <source>
        <dbReference type="PROSITE" id="PS51186"/>
    </source>
</evidence>
<dbReference type="Gene3D" id="3.40.630.30">
    <property type="match status" value="1"/>
</dbReference>
<proteinExistence type="predicted"/>
<evidence type="ECO:0000313" key="2">
    <source>
        <dbReference type="EMBL" id="MBE9213538.1"/>
    </source>
</evidence>
<gene>
    <name evidence="2" type="ORF">IQ247_12815</name>
</gene>
<dbReference type="InterPro" id="IPR000182">
    <property type="entry name" value="GNAT_dom"/>
</dbReference>
<feature type="domain" description="N-acetyltransferase" evidence="1">
    <location>
        <begin position="10"/>
        <end position="131"/>
    </location>
</feature>
<sequence length="152" mass="17301">MIIKHLPQGCIVRKATSNDALSIRWLVLKAKLDPTQLKWQQFWLVECDSNVIACGQLRNFREAQELGSLVVAKNWRNRGLGTFLTQHLINQATQPLYLECLGNKLVNYYQKLGFQQIDFQDLPVSLKSKFRLSQLGKQLIGVPVTFMNKAGG</sequence>
<dbReference type="InterPro" id="IPR016181">
    <property type="entry name" value="Acyl_CoA_acyltransferase"/>
</dbReference>
<dbReference type="CDD" id="cd04301">
    <property type="entry name" value="NAT_SF"/>
    <property type="match status" value="1"/>
</dbReference>
<organism evidence="2 3">
    <name type="scientific">Plectonema cf. radiosum LEGE 06105</name>
    <dbReference type="NCBI Taxonomy" id="945769"/>
    <lineage>
        <taxon>Bacteria</taxon>
        <taxon>Bacillati</taxon>
        <taxon>Cyanobacteriota</taxon>
        <taxon>Cyanophyceae</taxon>
        <taxon>Oscillatoriophycideae</taxon>
        <taxon>Oscillatoriales</taxon>
        <taxon>Microcoleaceae</taxon>
        <taxon>Plectonema</taxon>
    </lineage>
</organism>
<evidence type="ECO:0000313" key="3">
    <source>
        <dbReference type="Proteomes" id="UP000620559"/>
    </source>
</evidence>
<accession>A0A8J7F0I5</accession>
<dbReference type="GO" id="GO:0016747">
    <property type="term" value="F:acyltransferase activity, transferring groups other than amino-acyl groups"/>
    <property type="evidence" value="ECO:0007669"/>
    <property type="project" value="InterPro"/>
</dbReference>
<dbReference type="Pfam" id="PF13508">
    <property type="entry name" value="Acetyltransf_7"/>
    <property type="match status" value="1"/>
</dbReference>
<keyword evidence="3" id="KW-1185">Reference proteome</keyword>